<evidence type="ECO:0008006" key="3">
    <source>
        <dbReference type="Google" id="ProtNLM"/>
    </source>
</evidence>
<dbReference type="RefSeq" id="WP_380114086.1">
    <property type="nucleotide sequence ID" value="NZ_JBHSIU010000010.1"/>
</dbReference>
<dbReference type="EMBL" id="JBHSIU010000010">
    <property type="protein sequence ID" value="MFC4997840.1"/>
    <property type="molecule type" value="Genomic_DNA"/>
</dbReference>
<sequence length="284" mass="31441">MTEAYELATAALRGDPARRPDIDRLSLAERLMVRAFSLRREEHFHAMGLFHEALARDPYHPGGRYDLACVLAGAGDRLGAGVALLAAIRDGGGERLAARAAIDPDLAGLDLPAGELARAVHGGSHCLSVFQVRPEHDGSIRFRVRPELREQAYEESLGLSVSDVLGALRGRPDPLDPRSYRDSARPVEEFELCMYADRSYFRGWDLHCALRRLAPFVEDAQGFVWDWNVGGYLDEIAVVDGELTILRQYTGYSDPGSREDLLRERVRRSPGDRLLAEAVAAEFG</sequence>
<protein>
    <recommendedName>
        <fullName evidence="3">Tetratricopeptide repeat protein</fullName>
    </recommendedName>
</protein>
<proteinExistence type="predicted"/>
<accession>A0ABV9VNA0</accession>
<dbReference type="Proteomes" id="UP001595912">
    <property type="component" value="Unassembled WGS sequence"/>
</dbReference>
<name>A0ABV9VNA0_9ACTN</name>
<reference evidence="2" key="1">
    <citation type="journal article" date="2019" name="Int. J. Syst. Evol. Microbiol.">
        <title>The Global Catalogue of Microorganisms (GCM) 10K type strain sequencing project: providing services to taxonomists for standard genome sequencing and annotation.</title>
        <authorList>
            <consortium name="The Broad Institute Genomics Platform"/>
            <consortium name="The Broad Institute Genome Sequencing Center for Infectious Disease"/>
            <person name="Wu L."/>
            <person name="Ma J."/>
        </authorList>
    </citation>
    <scope>NUCLEOTIDE SEQUENCE [LARGE SCALE GENOMIC DNA]</scope>
    <source>
        <strain evidence="2">CGMCC 4.7152</strain>
    </source>
</reference>
<comment type="caution">
    <text evidence="1">The sequence shown here is derived from an EMBL/GenBank/DDBJ whole genome shotgun (WGS) entry which is preliminary data.</text>
</comment>
<gene>
    <name evidence="1" type="ORF">ACFPIJ_08365</name>
</gene>
<evidence type="ECO:0000313" key="2">
    <source>
        <dbReference type="Proteomes" id="UP001595912"/>
    </source>
</evidence>
<organism evidence="1 2">
    <name type="scientific">Dactylosporangium cerinum</name>
    <dbReference type="NCBI Taxonomy" id="1434730"/>
    <lineage>
        <taxon>Bacteria</taxon>
        <taxon>Bacillati</taxon>
        <taxon>Actinomycetota</taxon>
        <taxon>Actinomycetes</taxon>
        <taxon>Micromonosporales</taxon>
        <taxon>Micromonosporaceae</taxon>
        <taxon>Dactylosporangium</taxon>
    </lineage>
</organism>
<keyword evidence="2" id="KW-1185">Reference proteome</keyword>
<evidence type="ECO:0000313" key="1">
    <source>
        <dbReference type="EMBL" id="MFC4997840.1"/>
    </source>
</evidence>